<evidence type="ECO:0000313" key="2">
    <source>
        <dbReference type="Proteomes" id="UP000184546"/>
    </source>
</evidence>
<dbReference type="RefSeq" id="XP_020051187.1">
    <property type="nucleotide sequence ID" value="XM_020197747.1"/>
</dbReference>
<reference evidence="2" key="1">
    <citation type="journal article" date="2017" name="Genome Biol.">
        <title>Comparative genomics reveals high biological diversity and specific adaptations in the industrially and medically important fungal genus Aspergillus.</title>
        <authorList>
            <person name="de Vries R.P."/>
            <person name="Riley R."/>
            <person name="Wiebenga A."/>
            <person name="Aguilar-Osorio G."/>
            <person name="Amillis S."/>
            <person name="Uchima C.A."/>
            <person name="Anderluh G."/>
            <person name="Asadollahi M."/>
            <person name="Askin M."/>
            <person name="Barry K."/>
            <person name="Battaglia E."/>
            <person name="Bayram O."/>
            <person name="Benocci T."/>
            <person name="Braus-Stromeyer S.A."/>
            <person name="Caldana C."/>
            <person name="Canovas D."/>
            <person name="Cerqueira G.C."/>
            <person name="Chen F."/>
            <person name="Chen W."/>
            <person name="Choi C."/>
            <person name="Clum A."/>
            <person name="Dos Santos R.A."/>
            <person name="Damasio A.R."/>
            <person name="Diallinas G."/>
            <person name="Emri T."/>
            <person name="Fekete E."/>
            <person name="Flipphi M."/>
            <person name="Freyberg S."/>
            <person name="Gallo A."/>
            <person name="Gournas C."/>
            <person name="Habgood R."/>
            <person name="Hainaut M."/>
            <person name="Harispe M.L."/>
            <person name="Henrissat B."/>
            <person name="Hilden K.S."/>
            <person name="Hope R."/>
            <person name="Hossain A."/>
            <person name="Karabika E."/>
            <person name="Karaffa L."/>
            <person name="Karanyi Z."/>
            <person name="Krasevec N."/>
            <person name="Kuo A."/>
            <person name="Kusch H."/>
            <person name="LaButti K."/>
            <person name="Lagendijk E.L."/>
            <person name="Lapidus A."/>
            <person name="Levasseur A."/>
            <person name="Lindquist E."/>
            <person name="Lipzen A."/>
            <person name="Logrieco A.F."/>
            <person name="MacCabe A."/>
            <person name="Maekelae M.R."/>
            <person name="Malavazi I."/>
            <person name="Melin P."/>
            <person name="Meyer V."/>
            <person name="Mielnichuk N."/>
            <person name="Miskei M."/>
            <person name="Molnar A.P."/>
            <person name="Mule G."/>
            <person name="Ngan C.Y."/>
            <person name="Orejas M."/>
            <person name="Orosz E."/>
            <person name="Ouedraogo J.P."/>
            <person name="Overkamp K.M."/>
            <person name="Park H.-S."/>
            <person name="Perrone G."/>
            <person name="Piumi F."/>
            <person name="Punt P.J."/>
            <person name="Ram A.F."/>
            <person name="Ramon A."/>
            <person name="Rauscher S."/>
            <person name="Record E."/>
            <person name="Riano-Pachon D.M."/>
            <person name="Robert V."/>
            <person name="Roehrig J."/>
            <person name="Ruller R."/>
            <person name="Salamov A."/>
            <person name="Salih N.S."/>
            <person name="Samson R.A."/>
            <person name="Sandor E."/>
            <person name="Sanguinetti M."/>
            <person name="Schuetze T."/>
            <person name="Sepcic K."/>
            <person name="Shelest E."/>
            <person name="Sherlock G."/>
            <person name="Sophianopoulou V."/>
            <person name="Squina F.M."/>
            <person name="Sun H."/>
            <person name="Susca A."/>
            <person name="Todd R.B."/>
            <person name="Tsang A."/>
            <person name="Unkles S.E."/>
            <person name="van de Wiele N."/>
            <person name="van Rossen-Uffink D."/>
            <person name="Oliveira J.V."/>
            <person name="Vesth T.C."/>
            <person name="Visser J."/>
            <person name="Yu J.-H."/>
            <person name="Zhou M."/>
            <person name="Andersen M.R."/>
            <person name="Archer D.B."/>
            <person name="Baker S.E."/>
            <person name="Benoit I."/>
            <person name="Brakhage A.A."/>
            <person name="Braus G.H."/>
            <person name="Fischer R."/>
            <person name="Frisvad J.C."/>
            <person name="Goldman G.H."/>
            <person name="Houbraken J."/>
            <person name="Oakley B."/>
            <person name="Pocsi I."/>
            <person name="Scazzocchio C."/>
            <person name="Seiboth B."/>
            <person name="vanKuyk P.A."/>
            <person name="Wortman J."/>
            <person name="Dyer P.S."/>
            <person name="Grigoriev I.V."/>
        </authorList>
    </citation>
    <scope>NUCLEOTIDE SEQUENCE [LARGE SCALE GENOMIC DNA]</scope>
    <source>
        <strain evidence="2">ATCC 16872 / CBS 172.66 / WB 5094</strain>
    </source>
</reference>
<accession>A0A1L9WFH1</accession>
<keyword evidence="2" id="KW-1185">Reference proteome</keyword>
<sequence length="287" mass="32785">MTSSASSVRRSCAAIPGDGHVNLQGDSDIHHVPQYDFERLLDSSWSTSSPHHPEVSFQPQVDTIRQVRTQSMPFSRPFPDLPKPPEEIDIEDHTLICCDFIYDFARGIPMLAQLGLHEISLPSPFFLDLYDVGYYADRTRWTVKCYVEPDKYKDQVFPHLTLLAYQPKEGRENALLHGELVALVSAMRSRAFQLKVDTEAEQELLMDADEYDVQDLKLSYPYLFPEEETFPTLLISAVGPRNARIIYGCMEGRQLVVRQSRLYSFARGEEAPVELFAALRLSRPVTR</sequence>
<organism evidence="1 2">
    <name type="scientific">Aspergillus aculeatus (strain ATCC 16872 / CBS 172.66 / WB 5094)</name>
    <dbReference type="NCBI Taxonomy" id="690307"/>
    <lineage>
        <taxon>Eukaryota</taxon>
        <taxon>Fungi</taxon>
        <taxon>Dikarya</taxon>
        <taxon>Ascomycota</taxon>
        <taxon>Pezizomycotina</taxon>
        <taxon>Eurotiomycetes</taxon>
        <taxon>Eurotiomycetidae</taxon>
        <taxon>Eurotiales</taxon>
        <taxon>Aspergillaceae</taxon>
        <taxon>Aspergillus</taxon>
        <taxon>Aspergillus subgen. Circumdati</taxon>
    </lineage>
</organism>
<proteinExistence type="predicted"/>
<dbReference type="Proteomes" id="UP000184546">
    <property type="component" value="Unassembled WGS sequence"/>
</dbReference>
<gene>
    <name evidence="1" type="ORF">ASPACDRAFT_1860536</name>
</gene>
<dbReference type="GeneID" id="30971561"/>
<evidence type="ECO:0000313" key="1">
    <source>
        <dbReference type="EMBL" id="OJJ94847.1"/>
    </source>
</evidence>
<name>A0A1L9WFH1_ASPA1</name>
<dbReference type="OrthoDB" id="4436899at2759"/>
<dbReference type="OMA" id="WEDAILY"/>
<dbReference type="VEuPathDB" id="FungiDB:ASPACDRAFT_1860536"/>
<dbReference type="STRING" id="690307.A0A1L9WFH1"/>
<dbReference type="EMBL" id="KV878992">
    <property type="protein sequence ID" value="OJJ94847.1"/>
    <property type="molecule type" value="Genomic_DNA"/>
</dbReference>
<dbReference type="AlphaFoldDB" id="A0A1L9WFH1"/>
<protein>
    <submittedName>
        <fullName evidence="1">Uncharacterized protein</fullName>
    </submittedName>
</protein>